<evidence type="ECO:0000256" key="4">
    <source>
        <dbReference type="ARBA" id="ARBA00022833"/>
    </source>
</evidence>
<dbReference type="GO" id="GO:0008198">
    <property type="term" value="F:ferrous iron binding"/>
    <property type="evidence" value="ECO:0007669"/>
    <property type="project" value="InterPro"/>
</dbReference>
<protein>
    <submittedName>
        <fullName evidence="7">Dioxygenase</fullName>
    </submittedName>
</protein>
<accession>A0A5B0VF70</accession>
<comment type="similarity">
    <text evidence="2">Belongs to the DODA-type extradiol aromatic ring-opening dioxygenase family.</text>
</comment>
<comment type="caution">
    <text evidence="7">The sequence shown here is derived from an EMBL/GenBank/DDBJ whole genome shotgun (WGS) entry which is preliminary data.</text>
</comment>
<keyword evidence="7" id="KW-0223">Dioxygenase</keyword>
<proteinExistence type="inferred from homology"/>
<evidence type="ECO:0000259" key="6">
    <source>
        <dbReference type="Pfam" id="PF02900"/>
    </source>
</evidence>
<dbReference type="RefSeq" id="WP_149600813.1">
    <property type="nucleotide sequence ID" value="NZ_VTUU01000006.1"/>
</dbReference>
<evidence type="ECO:0000313" key="8">
    <source>
        <dbReference type="Proteomes" id="UP000323161"/>
    </source>
</evidence>
<name>A0A5B0VF70_9GAMM</name>
<dbReference type="AlphaFoldDB" id="A0A5B0VF70"/>
<dbReference type="Proteomes" id="UP000323161">
    <property type="component" value="Unassembled WGS sequence"/>
</dbReference>
<dbReference type="Pfam" id="PF02900">
    <property type="entry name" value="LigB"/>
    <property type="match status" value="1"/>
</dbReference>
<evidence type="ECO:0000313" key="7">
    <source>
        <dbReference type="EMBL" id="KAA1172853.1"/>
    </source>
</evidence>
<dbReference type="InterPro" id="IPR004183">
    <property type="entry name" value="Xdiol_dOase_suB"/>
</dbReference>
<sequence>MNHQTDILFISHGGGPMPLMGDPGHKEMVDRLRDIAAELPRPKAILLISAHWEESVPTITAGANPSLIYDYYGFPPETYEIQYPCPGEPELARKVHQALEQAGIPAKLDEQRGFDHGLFVPLTLMYPAADIPCIQLSLMNNLDAAGHIAIGRALQALDYDDLLVIGSGFSFHNMRAFFAPDTPELRARNEGFEHWLEQTCMDATLDEAERSSRLEHWEDAPHARFCHPREEHLLPLHVCYGLAGKPSESHISATILGKKSGMFGWRRS</sequence>
<evidence type="ECO:0000256" key="3">
    <source>
        <dbReference type="ARBA" id="ARBA00022723"/>
    </source>
</evidence>
<dbReference type="GO" id="GO:0016702">
    <property type="term" value="F:oxidoreductase activity, acting on single donors with incorporation of molecular oxygen, incorporation of two atoms of oxygen"/>
    <property type="evidence" value="ECO:0007669"/>
    <property type="project" value="UniProtKB-ARBA"/>
</dbReference>
<dbReference type="SUPFAM" id="SSF53213">
    <property type="entry name" value="LigB-like"/>
    <property type="match status" value="1"/>
</dbReference>
<keyword evidence="5" id="KW-0560">Oxidoreductase</keyword>
<dbReference type="Gene3D" id="3.40.830.10">
    <property type="entry name" value="LigB-like"/>
    <property type="match status" value="1"/>
</dbReference>
<dbReference type="PIRSF" id="PIRSF006157">
    <property type="entry name" value="Doxgns_DODA"/>
    <property type="match status" value="1"/>
</dbReference>
<feature type="domain" description="Extradiol ring-cleavage dioxygenase class III enzyme subunit B" evidence="6">
    <location>
        <begin position="29"/>
        <end position="245"/>
    </location>
</feature>
<reference evidence="7 8" key="1">
    <citation type="submission" date="2019-08" db="EMBL/GenBank/DDBJ databases">
        <title>Marinobacter ZYF650 sp. nov., a marine bacterium isolated from seawater of the Mariana trench.</title>
        <authorList>
            <person name="Ahmad W."/>
        </authorList>
    </citation>
    <scope>NUCLEOTIDE SEQUENCE [LARGE SCALE GENOMIC DNA]</scope>
    <source>
        <strain evidence="7 8">ZYF650</strain>
    </source>
</reference>
<gene>
    <name evidence="7" type="ORF">FWJ25_13670</name>
</gene>
<keyword evidence="4" id="KW-0862">Zinc</keyword>
<dbReference type="PANTHER" id="PTHR30096:SF0">
    <property type="entry name" value="4,5-DOPA DIOXYGENASE EXTRADIOL-LIKE PROTEIN"/>
    <property type="match status" value="1"/>
</dbReference>
<dbReference type="CDD" id="cd07363">
    <property type="entry name" value="45_DOPA_Dioxygenase"/>
    <property type="match status" value="1"/>
</dbReference>
<evidence type="ECO:0000256" key="1">
    <source>
        <dbReference type="ARBA" id="ARBA00001947"/>
    </source>
</evidence>
<evidence type="ECO:0000256" key="2">
    <source>
        <dbReference type="ARBA" id="ARBA00007581"/>
    </source>
</evidence>
<comment type="cofactor">
    <cofactor evidence="1">
        <name>Zn(2+)</name>
        <dbReference type="ChEBI" id="CHEBI:29105"/>
    </cofactor>
</comment>
<organism evidence="7 8">
    <name type="scientific">Marinobacter salinexigens</name>
    <dbReference type="NCBI Taxonomy" id="2919747"/>
    <lineage>
        <taxon>Bacteria</taxon>
        <taxon>Pseudomonadati</taxon>
        <taxon>Pseudomonadota</taxon>
        <taxon>Gammaproteobacteria</taxon>
        <taxon>Pseudomonadales</taxon>
        <taxon>Marinobacteraceae</taxon>
        <taxon>Marinobacter</taxon>
    </lineage>
</organism>
<dbReference type="GO" id="GO:0008270">
    <property type="term" value="F:zinc ion binding"/>
    <property type="evidence" value="ECO:0007669"/>
    <property type="project" value="InterPro"/>
</dbReference>
<dbReference type="InterPro" id="IPR014436">
    <property type="entry name" value="Extradiol_dOase_DODA"/>
</dbReference>
<evidence type="ECO:0000256" key="5">
    <source>
        <dbReference type="ARBA" id="ARBA00023002"/>
    </source>
</evidence>
<dbReference type="EMBL" id="VTUU01000006">
    <property type="protein sequence ID" value="KAA1172853.1"/>
    <property type="molecule type" value="Genomic_DNA"/>
</dbReference>
<keyword evidence="8" id="KW-1185">Reference proteome</keyword>
<keyword evidence="3" id="KW-0479">Metal-binding</keyword>
<dbReference type="PANTHER" id="PTHR30096">
    <property type="entry name" value="4,5-DOPA DIOXYGENASE EXTRADIOL-LIKE PROTEIN"/>
    <property type="match status" value="1"/>
</dbReference>